<dbReference type="PANTHER" id="PTHR35370:SF1">
    <property type="entry name" value="TYPE VI SECRETION SYSTEM COMPONENT TSSF1"/>
    <property type="match status" value="1"/>
</dbReference>
<dbReference type="KEGG" id="sfw:WN53_08625"/>
<dbReference type="STRING" id="47917.AV650_02265"/>
<protein>
    <submittedName>
        <fullName evidence="1">Uncharacterized protein conserved in bacteria</fullName>
    </submittedName>
</protein>
<name>A0A0F7H9G4_SERFO</name>
<dbReference type="Pfam" id="PF05947">
    <property type="entry name" value="T6SS_TssF"/>
    <property type="match status" value="1"/>
</dbReference>
<sequence length="581" mass="64302">MNFTDHLREEHAYLRALADKVGQETPSLAAQLGRHAGDPDVECLIQGAAMLNAGLRQRLEDGFPEVTQGHLARTWPFPLRPIPACGVVNVSAKASTLDAPLTLPAGESLSLLSDGRTQVFQTCHALTLQPLALIDRQLLVTNSHSEIRLTFQYQGPGDTWPTQPLSLFLGDDPQVAATLTLWCEQHQDRPVLQVEGRQWVLETVFSSPRPTADNRILPHEGETTWALQSLAEYLYLPHVNDFLTLDFGPMHSGLTLGNSRTFTVILTFNGEIPLTQAQLASAFMLHCVPVISLAAQKSAPIRLLPGQSVYPLPYADDRWVYAITGVSMLEEPDTLRRGRRVQFQPDSELTPESRYAPDAGLALFYTVRVSGDVLGRMQHELVLCNSAGEPLTEPPCRAVVCDLLTTSAHSPTLPLGSPFLLGMAVTDTLDVTTVTRFSTPYPAVVDSHHHWRLMACLSFSPALLNHRETVQRAIDDFCLHARHNLPQVRHIRRAVEGITAVKTEPVNTLMGERLRRGLQMTLTLDDQAFDSPGEAYTFAAALSVFFTHCLTTNSFLLLDVITEPSQRRWALPLTRGQRAMM</sequence>
<dbReference type="PANTHER" id="PTHR35370">
    <property type="entry name" value="CYTOPLASMIC PROTEIN-RELATED-RELATED"/>
    <property type="match status" value="1"/>
</dbReference>
<dbReference type="NCBIfam" id="TIGR03359">
    <property type="entry name" value="VI_chp_6"/>
    <property type="match status" value="1"/>
</dbReference>
<proteinExistence type="predicted"/>
<dbReference type="AlphaFoldDB" id="A0A0F7H9G4"/>
<accession>A0A0F7H9G4</accession>
<gene>
    <name evidence="1" type="ORF">NCTC12965_05230</name>
</gene>
<evidence type="ECO:0000313" key="1">
    <source>
        <dbReference type="EMBL" id="VTR45353.1"/>
    </source>
</evidence>
<dbReference type="RefSeq" id="WP_024484458.1">
    <property type="nucleotide sequence ID" value="NZ_CAMKJC010000006.1"/>
</dbReference>
<reference evidence="1" key="1">
    <citation type="submission" date="2019-05" db="EMBL/GenBank/DDBJ databases">
        <authorList>
            <consortium name="Pathogen Informatics"/>
        </authorList>
    </citation>
    <scope>NUCLEOTIDE SEQUENCE [LARGE SCALE GENOMIC DNA]</scope>
    <source>
        <strain evidence="1">NCTC12965</strain>
    </source>
</reference>
<dbReference type="InterPro" id="IPR010272">
    <property type="entry name" value="T6SS_TssF"/>
</dbReference>
<organism evidence="1">
    <name type="scientific">Serratia fonticola</name>
    <dbReference type="NCBI Taxonomy" id="47917"/>
    <lineage>
        <taxon>Bacteria</taxon>
        <taxon>Pseudomonadati</taxon>
        <taxon>Pseudomonadota</taxon>
        <taxon>Gammaproteobacteria</taxon>
        <taxon>Enterobacterales</taxon>
        <taxon>Yersiniaceae</taxon>
        <taxon>Serratia</taxon>
    </lineage>
</organism>
<dbReference type="GeneID" id="30320225"/>
<dbReference type="EMBL" id="CABEEZ010000113">
    <property type="protein sequence ID" value="VTR45353.1"/>
    <property type="molecule type" value="Genomic_DNA"/>
</dbReference>